<dbReference type="RefSeq" id="XP_022111745.1">
    <property type="nucleotide sequence ID" value="XM_022256053.1"/>
</dbReference>
<evidence type="ECO:0000313" key="4">
    <source>
        <dbReference type="RefSeq" id="XP_022111745.1"/>
    </source>
</evidence>
<feature type="coiled-coil region" evidence="2">
    <location>
        <begin position="18"/>
        <end position="77"/>
    </location>
</feature>
<name>A0A8B8A4A2_ACAPL</name>
<reference evidence="4" key="1">
    <citation type="submission" date="2025-08" db="UniProtKB">
        <authorList>
            <consortium name="RefSeq"/>
        </authorList>
    </citation>
    <scope>IDENTIFICATION</scope>
</reference>
<sequence>KERRTFEKYQKAARALPDKKDREEIELLKKQLSDLQEEMSRRETRWTASSTRLRDRIDIMEKENTELREEVKLLEQQR</sequence>
<dbReference type="GeneID" id="110990992"/>
<dbReference type="GO" id="GO:0005813">
    <property type="term" value="C:centrosome"/>
    <property type="evidence" value="ECO:0007669"/>
    <property type="project" value="TreeGrafter"/>
</dbReference>
<feature type="non-terminal residue" evidence="4">
    <location>
        <position position="1"/>
    </location>
</feature>
<protein>
    <submittedName>
        <fullName evidence="4">Centromere protein J-like</fullName>
    </submittedName>
</protein>
<dbReference type="KEGG" id="aplc:110990992"/>
<evidence type="ECO:0000313" key="3">
    <source>
        <dbReference type="Proteomes" id="UP000694845"/>
    </source>
</evidence>
<dbReference type="GO" id="GO:0060271">
    <property type="term" value="P:cilium assembly"/>
    <property type="evidence" value="ECO:0007669"/>
    <property type="project" value="TreeGrafter"/>
</dbReference>
<dbReference type="Proteomes" id="UP000694845">
    <property type="component" value="Unplaced"/>
</dbReference>
<proteinExistence type="inferred from homology"/>
<dbReference type="GO" id="GO:0005814">
    <property type="term" value="C:centriole"/>
    <property type="evidence" value="ECO:0007669"/>
    <property type="project" value="TreeGrafter"/>
</dbReference>
<gene>
    <name evidence="4" type="primary">LOC110990992</name>
</gene>
<evidence type="ECO:0000256" key="2">
    <source>
        <dbReference type="SAM" id="Coils"/>
    </source>
</evidence>
<keyword evidence="3" id="KW-1185">Reference proteome</keyword>
<dbReference type="GO" id="GO:0061511">
    <property type="term" value="P:centriole elongation"/>
    <property type="evidence" value="ECO:0007669"/>
    <property type="project" value="TreeGrafter"/>
</dbReference>
<dbReference type="InterPro" id="IPR026581">
    <property type="entry name" value="TCP10L/CENPJ"/>
</dbReference>
<comment type="similarity">
    <text evidence="1">Belongs to the TCP10 family.</text>
</comment>
<dbReference type="OrthoDB" id="10252174at2759"/>
<dbReference type="InterPro" id="IPR006983">
    <property type="entry name" value="MbeD_MobD"/>
</dbReference>
<dbReference type="GO" id="GO:0015631">
    <property type="term" value="F:tubulin binding"/>
    <property type="evidence" value="ECO:0007669"/>
    <property type="project" value="TreeGrafter"/>
</dbReference>
<keyword evidence="2" id="KW-0175">Coiled coil</keyword>
<accession>A0A8B8A4A2</accession>
<evidence type="ECO:0000256" key="1">
    <source>
        <dbReference type="ARBA" id="ARBA00005627"/>
    </source>
</evidence>
<dbReference type="Pfam" id="PF04899">
    <property type="entry name" value="MbeD_MobD"/>
    <property type="match status" value="1"/>
</dbReference>
<dbReference type="PANTHER" id="PTHR10331:SF6">
    <property type="entry name" value="SPINDLE ASSEMBLY ABNORMAL 4"/>
    <property type="match status" value="1"/>
</dbReference>
<dbReference type="PANTHER" id="PTHR10331">
    <property type="entry name" value="T COMPLEX PROTEIN 10"/>
    <property type="match status" value="1"/>
</dbReference>
<organism evidence="3 4">
    <name type="scientific">Acanthaster planci</name>
    <name type="common">Crown-of-thorns starfish</name>
    <dbReference type="NCBI Taxonomy" id="133434"/>
    <lineage>
        <taxon>Eukaryota</taxon>
        <taxon>Metazoa</taxon>
        <taxon>Echinodermata</taxon>
        <taxon>Eleutherozoa</taxon>
        <taxon>Asterozoa</taxon>
        <taxon>Asteroidea</taxon>
        <taxon>Valvatacea</taxon>
        <taxon>Valvatida</taxon>
        <taxon>Acanthasteridae</taxon>
        <taxon>Acanthaster</taxon>
    </lineage>
</organism>
<dbReference type="AlphaFoldDB" id="A0A8B8A4A2"/>
<feature type="non-terminal residue" evidence="4">
    <location>
        <position position="78"/>
    </location>
</feature>